<feature type="domain" description="Rhodopsin" evidence="7">
    <location>
        <begin position="39"/>
        <end position="262"/>
    </location>
</feature>
<gene>
    <name evidence="8" type="ORF">PRZ48_005553</name>
</gene>
<evidence type="ECO:0000256" key="5">
    <source>
        <dbReference type="ARBA" id="ARBA00038359"/>
    </source>
</evidence>
<proteinExistence type="inferred from homology"/>
<keyword evidence="4 6" id="KW-0472">Membrane</keyword>
<feature type="transmembrane region" description="Helical" evidence="6">
    <location>
        <begin position="53"/>
        <end position="72"/>
    </location>
</feature>
<evidence type="ECO:0000256" key="6">
    <source>
        <dbReference type="SAM" id="Phobius"/>
    </source>
</evidence>
<dbReference type="Proteomes" id="UP001305779">
    <property type="component" value="Unassembled WGS sequence"/>
</dbReference>
<evidence type="ECO:0000256" key="3">
    <source>
        <dbReference type="ARBA" id="ARBA00022989"/>
    </source>
</evidence>
<comment type="caution">
    <text evidence="8">The sequence shown here is derived from an EMBL/GenBank/DDBJ whole genome shotgun (WGS) entry which is preliminary data.</text>
</comment>
<feature type="transmembrane region" description="Helical" evidence="6">
    <location>
        <begin position="172"/>
        <end position="191"/>
    </location>
</feature>
<dbReference type="EMBL" id="JAXOVC010000004">
    <property type="protein sequence ID" value="KAK4502130.1"/>
    <property type="molecule type" value="Genomic_DNA"/>
</dbReference>
<evidence type="ECO:0000313" key="9">
    <source>
        <dbReference type="Proteomes" id="UP001305779"/>
    </source>
</evidence>
<feature type="transmembrane region" description="Helical" evidence="6">
    <location>
        <begin position="132"/>
        <end position="152"/>
    </location>
</feature>
<feature type="transmembrane region" description="Helical" evidence="6">
    <location>
        <begin position="235"/>
        <end position="257"/>
    </location>
</feature>
<evidence type="ECO:0000256" key="1">
    <source>
        <dbReference type="ARBA" id="ARBA00004141"/>
    </source>
</evidence>
<sequence>MASSMPPYFVMDGDHRGASVIVTAFSLIAYMICMAGIRLCVTRKAFVEFHAEDVGTALSIILSIVSYLLFYRAVPPGLGSHQAELQASDATAAFRMLYAAQMIGITAIWAAKLSAAALHWGVEFNSTARLSLILKISFAVTVAWGPLCLGLTAVQCLNPQCKDHSRQELGVVISNMVSDVWLAVAPLHLVNSLKVPLSKRLRVGFLFAGRLIVPCIAAGQLTSLTAANHNADKTFSHAVVAIWSMVVIFFSVLASVIPRTQKFWGALQSGGTRITGDEDEREFIWDWKNRLMRSTVREVSSLDPSSRSSSSNGSS</sequence>
<reference evidence="8 9" key="1">
    <citation type="journal article" date="2023" name="G3 (Bethesda)">
        <title>A chromosome-level genome assembly of Zasmidium syzygii isolated from banana leaves.</title>
        <authorList>
            <person name="van Westerhoven A.C."/>
            <person name="Mehrabi R."/>
            <person name="Talebi R."/>
            <person name="Steentjes M.B.F."/>
            <person name="Corcolon B."/>
            <person name="Chong P.A."/>
            <person name="Kema G.H.J."/>
            <person name="Seidl M.F."/>
        </authorList>
    </citation>
    <scope>NUCLEOTIDE SEQUENCE [LARGE SCALE GENOMIC DNA]</scope>
    <source>
        <strain evidence="8 9">P124</strain>
    </source>
</reference>
<comment type="subcellular location">
    <subcellularLocation>
        <location evidence="1">Membrane</location>
        <topology evidence="1">Multi-pass membrane protein</topology>
    </subcellularLocation>
</comment>
<keyword evidence="2 6" id="KW-0812">Transmembrane</keyword>
<evidence type="ECO:0000259" key="7">
    <source>
        <dbReference type="Pfam" id="PF20684"/>
    </source>
</evidence>
<feature type="transmembrane region" description="Helical" evidence="6">
    <location>
        <begin position="92"/>
        <end position="111"/>
    </location>
</feature>
<dbReference type="InterPro" id="IPR052337">
    <property type="entry name" value="SAT4-like"/>
</dbReference>
<dbReference type="InterPro" id="IPR049326">
    <property type="entry name" value="Rhodopsin_dom_fungi"/>
</dbReference>
<organism evidence="8 9">
    <name type="scientific">Zasmidium cellare</name>
    <name type="common">Wine cellar mold</name>
    <name type="synonym">Racodium cellare</name>
    <dbReference type="NCBI Taxonomy" id="395010"/>
    <lineage>
        <taxon>Eukaryota</taxon>
        <taxon>Fungi</taxon>
        <taxon>Dikarya</taxon>
        <taxon>Ascomycota</taxon>
        <taxon>Pezizomycotina</taxon>
        <taxon>Dothideomycetes</taxon>
        <taxon>Dothideomycetidae</taxon>
        <taxon>Mycosphaerellales</taxon>
        <taxon>Mycosphaerellaceae</taxon>
        <taxon>Zasmidium</taxon>
    </lineage>
</organism>
<keyword evidence="3 6" id="KW-1133">Transmembrane helix</keyword>
<keyword evidence="9" id="KW-1185">Reference proteome</keyword>
<dbReference type="Pfam" id="PF20684">
    <property type="entry name" value="Fung_rhodopsin"/>
    <property type="match status" value="1"/>
</dbReference>
<evidence type="ECO:0000256" key="4">
    <source>
        <dbReference type="ARBA" id="ARBA00023136"/>
    </source>
</evidence>
<comment type="similarity">
    <text evidence="5">Belongs to the SAT4 family.</text>
</comment>
<dbReference type="PANTHER" id="PTHR33048:SF47">
    <property type="entry name" value="INTEGRAL MEMBRANE PROTEIN-RELATED"/>
    <property type="match status" value="1"/>
</dbReference>
<dbReference type="PANTHER" id="PTHR33048">
    <property type="entry name" value="PTH11-LIKE INTEGRAL MEMBRANE PROTEIN (AFU_ORTHOLOGUE AFUA_5G11245)"/>
    <property type="match status" value="1"/>
</dbReference>
<name>A0ABR0EKV1_ZASCE</name>
<feature type="transmembrane region" description="Helical" evidence="6">
    <location>
        <begin position="20"/>
        <end position="41"/>
    </location>
</feature>
<evidence type="ECO:0000313" key="8">
    <source>
        <dbReference type="EMBL" id="KAK4502130.1"/>
    </source>
</evidence>
<protein>
    <recommendedName>
        <fullName evidence="7">Rhodopsin domain-containing protein</fullName>
    </recommendedName>
</protein>
<feature type="transmembrane region" description="Helical" evidence="6">
    <location>
        <begin position="203"/>
        <end position="223"/>
    </location>
</feature>
<accession>A0ABR0EKV1</accession>
<evidence type="ECO:0000256" key="2">
    <source>
        <dbReference type="ARBA" id="ARBA00022692"/>
    </source>
</evidence>